<evidence type="ECO:0000313" key="1">
    <source>
        <dbReference type="EMBL" id="KAH7843859.1"/>
    </source>
</evidence>
<evidence type="ECO:0000313" key="2">
    <source>
        <dbReference type="Proteomes" id="UP000828048"/>
    </source>
</evidence>
<reference evidence="1 2" key="1">
    <citation type="journal article" date="2021" name="Hortic Res">
        <title>High-quality reference genome and annotation aids understanding of berry development for evergreen blueberry (Vaccinium darrowii).</title>
        <authorList>
            <person name="Yu J."/>
            <person name="Hulse-Kemp A.M."/>
            <person name="Babiker E."/>
            <person name="Staton M."/>
        </authorList>
    </citation>
    <scope>NUCLEOTIDE SEQUENCE [LARGE SCALE GENOMIC DNA]</scope>
    <source>
        <strain evidence="2">cv. NJ 8807/NJ 8810</strain>
        <tissue evidence="1">Young leaf</tissue>
    </source>
</reference>
<dbReference type="Proteomes" id="UP000828048">
    <property type="component" value="Chromosome 1"/>
</dbReference>
<dbReference type="EMBL" id="CM037151">
    <property type="protein sequence ID" value="KAH7843859.1"/>
    <property type="molecule type" value="Genomic_DNA"/>
</dbReference>
<accession>A0ACB7XSY4</accession>
<protein>
    <submittedName>
        <fullName evidence="1">Uncharacterized protein</fullName>
    </submittedName>
</protein>
<organism evidence="1 2">
    <name type="scientific">Vaccinium darrowii</name>
    <dbReference type="NCBI Taxonomy" id="229202"/>
    <lineage>
        <taxon>Eukaryota</taxon>
        <taxon>Viridiplantae</taxon>
        <taxon>Streptophyta</taxon>
        <taxon>Embryophyta</taxon>
        <taxon>Tracheophyta</taxon>
        <taxon>Spermatophyta</taxon>
        <taxon>Magnoliopsida</taxon>
        <taxon>eudicotyledons</taxon>
        <taxon>Gunneridae</taxon>
        <taxon>Pentapetalae</taxon>
        <taxon>asterids</taxon>
        <taxon>Ericales</taxon>
        <taxon>Ericaceae</taxon>
        <taxon>Vaccinioideae</taxon>
        <taxon>Vaccinieae</taxon>
        <taxon>Vaccinium</taxon>
    </lineage>
</organism>
<comment type="caution">
    <text evidence="1">The sequence shown here is derived from an EMBL/GenBank/DDBJ whole genome shotgun (WGS) entry which is preliminary data.</text>
</comment>
<sequence>MVAEAEVVVQQSIPVLDHVQYQGTGATSSNLQEASPSCEPSCSSGPVSTDLSCSQKDVRYLETTLESVVLQFIPCIRSGNFSYIGPRRYMEDKHIRIDDLSTHLGSFFGFPKPSAFYGVFDGHGGPEAVAYVRKNVLRLLFEDAKFPQASIVDAAFLVDVENSLRKASLSADLALADDCSVSSSSETTTLTALILGR</sequence>
<proteinExistence type="predicted"/>
<gene>
    <name evidence="1" type="ORF">Vadar_021490</name>
</gene>
<keyword evidence="2" id="KW-1185">Reference proteome</keyword>
<name>A0ACB7XSY4_9ERIC</name>